<feature type="transmembrane region" description="Helical" evidence="1">
    <location>
        <begin position="72"/>
        <end position="93"/>
    </location>
</feature>
<evidence type="ECO:0000313" key="2">
    <source>
        <dbReference type="EMBL" id="GAA1071882.1"/>
    </source>
</evidence>
<evidence type="ECO:0000313" key="3">
    <source>
        <dbReference type="Proteomes" id="UP001499987"/>
    </source>
</evidence>
<evidence type="ECO:0000256" key="1">
    <source>
        <dbReference type="SAM" id="Phobius"/>
    </source>
</evidence>
<sequence>MAEHLRGARPLVLAGAAALAVLGTGLWAGRSGGPLLLARICDHPVVLGTAAIVLFTAALVRRTRSPLVRAETALVGAALAAVLPAAQFLGFFWNGEVTLRQAAPGRPDRVLVVEEAPDWVDTLSRVYVDDATGLVERRWHLGEFTSDDPSAGLTSVAWDGPDRLRVTVGGEVHLVDLAPGTGRPARSFHLR</sequence>
<protein>
    <submittedName>
        <fullName evidence="2">Uncharacterized protein</fullName>
    </submittedName>
</protein>
<dbReference type="RefSeq" id="WP_344622161.1">
    <property type="nucleotide sequence ID" value="NZ_BAAALD010000005.1"/>
</dbReference>
<proteinExistence type="predicted"/>
<keyword evidence="1" id="KW-0812">Transmembrane</keyword>
<comment type="caution">
    <text evidence="2">The sequence shown here is derived from an EMBL/GenBank/DDBJ whole genome shotgun (WGS) entry which is preliminary data.</text>
</comment>
<dbReference type="Proteomes" id="UP001499987">
    <property type="component" value="Unassembled WGS sequence"/>
</dbReference>
<organism evidence="2 3">
    <name type="scientific">Kitasatospora arboriphila</name>
    <dbReference type="NCBI Taxonomy" id="258052"/>
    <lineage>
        <taxon>Bacteria</taxon>
        <taxon>Bacillati</taxon>
        <taxon>Actinomycetota</taxon>
        <taxon>Actinomycetes</taxon>
        <taxon>Kitasatosporales</taxon>
        <taxon>Streptomycetaceae</taxon>
        <taxon>Kitasatospora</taxon>
    </lineage>
</organism>
<feature type="transmembrane region" description="Helical" evidence="1">
    <location>
        <begin position="44"/>
        <end position="60"/>
    </location>
</feature>
<dbReference type="EMBL" id="BAAALD010000005">
    <property type="protein sequence ID" value="GAA1071882.1"/>
    <property type="molecule type" value="Genomic_DNA"/>
</dbReference>
<keyword evidence="3" id="KW-1185">Reference proteome</keyword>
<accession>A0ABN1TC32</accession>
<gene>
    <name evidence="2" type="ORF">GCM10009663_09160</name>
</gene>
<reference evidence="2 3" key="1">
    <citation type="journal article" date="2019" name="Int. J. Syst. Evol. Microbiol.">
        <title>The Global Catalogue of Microorganisms (GCM) 10K type strain sequencing project: providing services to taxonomists for standard genome sequencing and annotation.</title>
        <authorList>
            <consortium name="The Broad Institute Genomics Platform"/>
            <consortium name="The Broad Institute Genome Sequencing Center for Infectious Disease"/>
            <person name="Wu L."/>
            <person name="Ma J."/>
        </authorList>
    </citation>
    <scope>NUCLEOTIDE SEQUENCE [LARGE SCALE GENOMIC DNA]</scope>
    <source>
        <strain evidence="2 3">JCM 13002</strain>
    </source>
</reference>
<keyword evidence="1" id="KW-1133">Transmembrane helix</keyword>
<name>A0ABN1TC32_9ACTN</name>
<keyword evidence="1" id="KW-0472">Membrane</keyword>